<evidence type="ECO:0000313" key="1">
    <source>
        <dbReference type="EMBL" id="PKR56053.1"/>
    </source>
</evidence>
<dbReference type="GO" id="GO:0004519">
    <property type="term" value="F:endonuclease activity"/>
    <property type="evidence" value="ECO:0007669"/>
    <property type="project" value="InterPro"/>
</dbReference>
<protein>
    <recommendedName>
        <fullName evidence="3">Addiction module toxin RelE</fullName>
    </recommendedName>
</protein>
<evidence type="ECO:0000313" key="2">
    <source>
        <dbReference type="Proteomes" id="UP000233597"/>
    </source>
</evidence>
<dbReference type="Pfam" id="PF09907">
    <property type="entry name" value="HigB_toxin"/>
    <property type="match status" value="1"/>
</dbReference>
<dbReference type="AlphaFoldDB" id="A0A2N3KZT7"/>
<dbReference type="RefSeq" id="WP_101264041.1">
    <property type="nucleotide sequence ID" value="NZ_NWTK01000001.1"/>
</dbReference>
<dbReference type="OrthoDB" id="9799912at2"/>
<dbReference type="GO" id="GO:0110001">
    <property type="term" value="C:toxin-antitoxin complex"/>
    <property type="evidence" value="ECO:0007669"/>
    <property type="project" value="InterPro"/>
</dbReference>
<dbReference type="EMBL" id="NWTK01000001">
    <property type="protein sequence ID" value="PKR56053.1"/>
    <property type="molecule type" value="Genomic_DNA"/>
</dbReference>
<evidence type="ECO:0008006" key="3">
    <source>
        <dbReference type="Google" id="ProtNLM"/>
    </source>
</evidence>
<organism evidence="1 2">
    <name type="scientific">Thalassospira marina</name>
    <dbReference type="NCBI Taxonomy" id="2048283"/>
    <lineage>
        <taxon>Bacteria</taxon>
        <taxon>Pseudomonadati</taxon>
        <taxon>Pseudomonadota</taxon>
        <taxon>Alphaproteobacteria</taxon>
        <taxon>Rhodospirillales</taxon>
        <taxon>Thalassospiraceae</taxon>
        <taxon>Thalassospira</taxon>
    </lineage>
</organism>
<dbReference type="GO" id="GO:0003723">
    <property type="term" value="F:RNA binding"/>
    <property type="evidence" value="ECO:0007669"/>
    <property type="project" value="InterPro"/>
</dbReference>
<sequence>MRIIKRSSLIAFWEKHPETEQSLRAWFDRTKKANWLTTQDVLNDFSTAKVIKGERVRFKIHGNDYRLIVSFKMSAGIAWIKFIGTHEEYDKIDATTIDQF</sequence>
<name>A0A2N3KZT7_9PROT</name>
<proteinExistence type="predicted"/>
<accession>A0A2N3KZT7</accession>
<dbReference type="Proteomes" id="UP000233597">
    <property type="component" value="Unassembled WGS sequence"/>
</dbReference>
<comment type="caution">
    <text evidence="1">The sequence shown here is derived from an EMBL/GenBank/DDBJ whole genome shotgun (WGS) entry which is preliminary data.</text>
</comment>
<reference evidence="1 2" key="1">
    <citation type="submission" date="2017-09" db="EMBL/GenBank/DDBJ databases">
        <title>Biodiversity and function of Thalassospira species in the particle-attached aromatic-hydrocarbon-degrading consortia from the surface seawater of the South China Sea.</title>
        <authorList>
            <person name="Dong C."/>
            <person name="Liu R."/>
            <person name="Shao Z."/>
        </authorList>
    </citation>
    <scope>NUCLEOTIDE SEQUENCE [LARGE SCALE GENOMIC DNA]</scope>
    <source>
        <strain evidence="1 2">CSC1P2</strain>
    </source>
</reference>
<dbReference type="InterPro" id="IPR018669">
    <property type="entry name" value="Toxin_HigB"/>
</dbReference>
<gene>
    <name evidence="1" type="ORF">COO20_02255</name>
</gene>